<name>A0A7W7I125_9ACTN</name>
<feature type="transmembrane region" description="Helical" evidence="2">
    <location>
        <begin position="56"/>
        <end position="73"/>
    </location>
</feature>
<sequence>MLLVVMLAPVVAGVALGYLLGGRLAGFGAIRIRALWLVWLAAGVQFAQYSALGARPLLAVVFTLVAAWLAVNIPEWPGAVRAAAVVIVLGASLNGLAIALNGRMPYDAAGAGSRAPAVTPKNEPADADTRLAVLGDTIAIPPLRAVVSPGDLLIGGGTCAFVVFVMRRRTIAEEVNHDPHTEPAARRPGDVRAGGAGDPALHGRRADDRGQLTTPTRGVQR</sequence>
<gene>
    <name evidence="3" type="ORF">BJ971_005043</name>
</gene>
<keyword evidence="4" id="KW-1185">Reference proteome</keyword>
<evidence type="ECO:0000313" key="4">
    <source>
        <dbReference type="Proteomes" id="UP000578112"/>
    </source>
</evidence>
<keyword evidence="2" id="KW-1133">Transmembrane helix</keyword>
<dbReference type="RefSeq" id="WP_184995674.1">
    <property type="nucleotide sequence ID" value="NZ_BOMK01000027.1"/>
</dbReference>
<evidence type="ECO:0000256" key="1">
    <source>
        <dbReference type="SAM" id="MobiDB-lite"/>
    </source>
</evidence>
<organism evidence="3 4">
    <name type="scientific">Actinoplanes digitatis</name>
    <dbReference type="NCBI Taxonomy" id="1868"/>
    <lineage>
        <taxon>Bacteria</taxon>
        <taxon>Bacillati</taxon>
        <taxon>Actinomycetota</taxon>
        <taxon>Actinomycetes</taxon>
        <taxon>Micromonosporales</taxon>
        <taxon>Micromonosporaceae</taxon>
        <taxon>Actinoplanes</taxon>
    </lineage>
</organism>
<keyword evidence="2" id="KW-0472">Membrane</keyword>
<dbReference type="InterPro" id="IPR035168">
    <property type="entry name" value="DUF5317"/>
</dbReference>
<reference evidence="3 4" key="1">
    <citation type="submission" date="2020-08" db="EMBL/GenBank/DDBJ databases">
        <title>Sequencing the genomes of 1000 actinobacteria strains.</title>
        <authorList>
            <person name="Klenk H.-P."/>
        </authorList>
    </citation>
    <scope>NUCLEOTIDE SEQUENCE [LARGE SCALE GENOMIC DNA]</scope>
    <source>
        <strain evidence="3 4">DSM 43149</strain>
    </source>
</reference>
<dbReference type="EMBL" id="JACHNH010000001">
    <property type="protein sequence ID" value="MBB4764487.1"/>
    <property type="molecule type" value="Genomic_DNA"/>
</dbReference>
<evidence type="ECO:0008006" key="5">
    <source>
        <dbReference type="Google" id="ProtNLM"/>
    </source>
</evidence>
<dbReference type="Proteomes" id="UP000578112">
    <property type="component" value="Unassembled WGS sequence"/>
</dbReference>
<evidence type="ECO:0000313" key="3">
    <source>
        <dbReference type="EMBL" id="MBB4764487.1"/>
    </source>
</evidence>
<feature type="compositionally biased region" description="Polar residues" evidence="1">
    <location>
        <begin position="211"/>
        <end position="221"/>
    </location>
</feature>
<accession>A0A7W7I125</accession>
<dbReference type="Pfam" id="PF17248">
    <property type="entry name" value="DUF5317"/>
    <property type="match status" value="1"/>
</dbReference>
<proteinExistence type="predicted"/>
<feature type="transmembrane region" description="Helical" evidence="2">
    <location>
        <begin position="79"/>
        <end position="100"/>
    </location>
</feature>
<keyword evidence="2" id="KW-0812">Transmembrane</keyword>
<dbReference type="AlphaFoldDB" id="A0A7W7I125"/>
<protein>
    <recommendedName>
        <fullName evidence="5">DUF5317 domain-containing protein</fullName>
    </recommendedName>
</protein>
<comment type="caution">
    <text evidence="3">The sequence shown here is derived from an EMBL/GenBank/DDBJ whole genome shotgun (WGS) entry which is preliminary data.</text>
</comment>
<evidence type="ECO:0000256" key="2">
    <source>
        <dbReference type="SAM" id="Phobius"/>
    </source>
</evidence>
<feature type="region of interest" description="Disordered" evidence="1">
    <location>
        <begin position="175"/>
        <end position="221"/>
    </location>
</feature>
<feature type="compositionally biased region" description="Basic and acidic residues" evidence="1">
    <location>
        <begin position="175"/>
        <end position="190"/>
    </location>
</feature>